<comment type="caution">
    <text evidence="1">The sequence shown here is derived from an EMBL/GenBank/DDBJ whole genome shotgun (WGS) entry which is preliminary data.</text>
</comment>
<dbReference type="AlphaFoldDB" id="A0A0F8Z4T3"/>
<reference evidence="1" key="1">
    <citation type="journal article" date="2015" name="Nature">
        <title>Complex archaea that bridge the gap between prokaryotes and eukaryotes.</title>
        <authorList>
            <person name="Spang A."/>
            <person name="Saw J.H."/>
            <person name="Jorgensen S.L."/>
            <person name="Zaremba-Niedzwiedzka K."/>
            <person name="Martijn J."/>
            <person name="Lind A.E."/>
            <person name="van Eijk R."/>
            <person name="Schleper C."/>
            <person name="Guy L."/>
            <person name="Ettema T.J."/>
        </authorList>
    </citation>
    <scope>NUCLEOTIDE SEQUENCE</scope>
</reference>
<evidence type="ECO:0000313" key="1">
    <source>
        <dbReference type="EMBL" id="KKK81010.1"/>
    </source>
</evidence>
<gene>
    <name evidence="1" type="ORF">LCGC14_2817790</name>
</gene>
<name>A0A0F8Z4T3_9ZZZZ</name>
<dbReference type="EMBL" id="LAZR01053318">
    <property type="protein sequence ID" value="KKK81010.1"/>
    <property type="molecule type" value="Genomic_DNA"/>
</dbReference>
<sequence>VFTARKRPVEVSAFQAKVRLLVHTSVGINAAEPGDYIIKGVRGEFSVSKKEAFEQTYEILSKE</sequence>
<accession>A0A0F8Z4T3</accession>
<proteinExistence type="predicted"/>
<organism evidence="1">
    <name type="scientific">marine sediment metagenome</name>
    <dbReference type="NCBI Taxonomy" id="412755"/>
    <lineage>
        <taxon>unclassified sequences</taxon>
        <taxon>metagenomes</taxon>
        <taxon>ecological metagenomes</taxon>
    </lineage>
</organism>
<protein>
    <submittedName>
        <fullName evidence="1">Uncharacterized protein</fullName>
    </submittedName>
</protein>
<feature type="non-terminal residue" evidence="1">
    <location>
        <position position="1"/>
    </location>
</feature>